<dbReference type="SMART" id="SM00382">
    <property type="entry name" value="AAA"/>
    <property type="match status" value="1"/>
</dbReference>
<dbReference type="InterPro" id="IPR017871">
    <property type="entry name" value="ABC_transporter-like_CS"/>
</dbReference>
<dbReference type="Gene3D" id="3.40.50.300">
    <property type="entry name" value="P-loop containing nucleotide triphosphate hydrolases"/>
    <property type="match status" value="1"/>
</dbReference>
<dbReference type="InterPro" id="IPR003593">
    <property type="entry name" value="AAA+_ATPase"/>
</dbReference>
<keyword evidence="2" id="KW-0547">Nucleotide-binding</keyword>
<gene>
    <name evidence="5" type="ORF">BN938_2404</name>
</gene>
<dbReference type="eggNOG" id="COG1120">
    <property type="taxonomic scope" value="Bacteria"/>
</dbReference>
<dbReference type="PANTHER" id="PTHR42794:SF2">
    <property type="entry name" value="ABC TRANSPORTER ATP-BINDING PROTEIN"/>
    <property type="match status" value="1"/>
</dbReference>
<dbReference type="STRING" id="1433126.BN938_2404"/>
<dbReference type="HOGENOM" id="CLU_000604_1_11_10"/>
<dbReference type="PROSITE" id="PS00211">
    <property type="entry name" value="ABC_TRANSPORTER_1"/>
    <property type="match status" value="1"/>
</dbReference>
<keyword evidence="6" id="KW-1185">Reference proteome</keyword>
<reference evidence="5 6" key="1">
    <citation type="journal article" date="2015" name="Genome Announc.">
        <title>Complete Genome Sequence of the Novel Leech Symbiont Mucinivorans hirudinis M3T.</title>
        <authorList>
            <person name="Nelson M.C."/>
            <person name="Bomar L."/>
            <person name="Graf J."/>
        </authorList>
    </citation>
    <scope>NUCLEOTIDE SEQUENCE [LARGE SCALE GENOMIC DNA]</scope>
    <source>
        <strain evidence="6">M3</strain>
    </source>
</reference>
<evidence type="ECO:0000256" key="2">
    <source>
        <dbReference type="ARBA" id="ARBA00022741"/>
    </source>
</evidence>
<dbReference type="GO" id="GO:0005524">
    <property type="term" value="F:ATP binding"/>
    <property type="evidence" value="ECO:0007669"/>
    <property type="project" value="UniProtKB-KW"/>
</dbReference>
<dbReference type="InterPro" id="IPR027417">
    <property type="entry name" value="P-loop_NTPase"/>
</dbReference>
<proteinExistence type="predicted"/>
<dbReference type="EMBL" id="HG934468">
    <property type="protein sequence ID" value="CDN32474.1"/>
    <property type="molecule type" value="Genomic_DNA"/>
</dbReference>
<organism evidence="5 6">
    <name type="scientific">Mucinivorans hirudinis</name>
    <dbReference type="NCBI Taxonomy" id="1433126"/>
    <lineage>
        <taxon>Bacteria</taxon>
        <taxon>Pseudomonadati</taxon>
        <taxon>Bacteroidota</taxon>
        <taxon>Bacteroidia</taxon>
        <taxon>Bacteroidales</taxon>
        <taxon>Rikenellaceae</taxon>
        <taxon>Mucinivorans</taxon>
    </lineage>
</organism>
<sequence>MDMSYLEIKDMSCGYHNGFFVSDINLSLPKGAFLGIIGRNGSGKSTFFRGIAADLPLSGGEVVVGGVNLAGVGLRGLARLIAVVPQFTELSGVSVQEYVLMGRIAHRRPFQFSYTEADRAVAAKYIELMGITHLKDKPVTEISGGEQQMAAVACALTQQPTLLLLDEPTSHLDITYQVRIMNLLEELSRREGITIMMIVHDLNLAGEYCTHLMLMSEGKSLCQGAATAVLTRENIERAYRTRVEVGVNPVSKRPFIFPLSGRVTV</sequence>
<protein>
    <submittedName>
        <fullName evidence="5">Iron(III) ABC transporter</fullName>
    </submittedName>
</protein>
<dbReference type="SUPFAM" id="SSF52540">
    <property type="entry name" value="P-loop containing nucleoside triphosphate hydrolases"/>
    <property type="match status" value="1"/>
</dbReference>
<dbReference type="PANTHER" id="PTHR42794">
    <property type="entry name" value="HEMIN IMPORT ATP-BINDING PROTEIN HMUV"/>
    <property type="match status" value="1"/>
</dbReference>
<dbReference type="CDD" id="cd03214">
    <property type="entry name" value="ABC_Iron-Siderophores_B12_Hemin"/>
    <property type="match status" value="1"/>
</dbReference>
<dbReference type="AlphaFoldDB" id="A0A060RE81"/>
<dbReference type="FunFam" id="3.40.50.300:FF:000134">
    <property type="entry name" value="Iron-enterobactin ABC transporter ATP-binding protein"/>
    <property type="match status" value="1"/>
</dbReference>
<dbReference type="KEGG" id="rbc:BN938_2404"/>
<dbReference type="GO" id="GO:0016887">
    <property type="term" value="F:ATP hydrolysis activity"/>
    <property type="evidence" value="ECO:0007669"/>
    <property type="project" value="InterPro"/>
</dbReference>
<dbReference type="PROSITE" id="PS50893">
    <property type="entry name" value="ABC_TRANSPORTER_2"/>
    <property type="match status" value="1"/>
</dbReference>
<dbReference type="InterPro" id="IPR003439">
    <property type="entry name" value="ABC_transporter-like_ATP-bd"/>
</dbReference>
<dbReference type="Proteomes" id="UP000027616">
    <property type="component" value="Chromosome I"/>
</dbReference>
<dbReference type="Pfam" id="PF00005">
    <property type="entry name" value="ABC_tran"/>
    <property type="match status" value="1"/>
</dbReference>
<evidence type="ECO:0000256" key="1">
    <source>
        <dbReference type="ARBA" id="ARBA00022448"/>
    </source>
</evidence>
<keyword evidence="1" id="KW-0813">Transport</keyword>
<feature type="domain" description="ABC transporter" evidence="4">
    <location>
        <begin position="6"/>
        <end position="242"/>
    </location>
</feature>
<evidence type="ECO:0000313" key="5">
    <source>
        <dbReference type="EMBL" id="CDN32474.1"/>
    </source>
</evidence>
<evidence type="ECO:0000256" key="3">
    <source>
        <dbReference type="ARBA" id="ARBA00022840"/>
    </source>
</evidence>
<evidence type="ECO:0000313" key="6">
    <source>
        <dbReference type="Proteomes" id="UP000027616"/>
    </source>
</evidence>
<dbReference type="PATRIC" id="fig|1433126.3.peg.2378"/>
<evidence type="ECO:0000259" key="4">
    <source>
        <dbReference type="PROSITE" id="PS50893"/>
    </source>
</evidence>
<accession>A0A060RE81</accession>
<name>A0A060RE81_9BACT</name>
<keyword evidence="3" id="KW-0067">ATP-binding</keyword>